<reference evidence="2 3" key="1">
    <citation type="journal article" date="2016" name="Mol. Biol. Evol.">
        <title>Comparative Genomics of Early-Diverging Mushroom-Forming Fungi Provides Insights into the Origins of Lignocellulose Decay Capabilities.</title>
        <authorList>
            <person name="Nagy L.G."/>
            <person name="Riley R."/>
            <person name="Tritt A."/>
            <person name="Adam C."/>
            <person name="Daum C."/>
            <person name="Floudas D."/>
            <person name="Sun H."/>
            <person name="Yadav J.S."/>
            <person name="Pangilinan J."/>
            <person name="Larsson K.H."/>
            <person name="Matsuura K."/>
            <person name="Barry K."/>
            <person name="Labutti K."/>
            <person name="Kuo R."/>
            <person name="Ohm R.A."/>
            <person name="Bhattacharya S.S."/>
            <person name="Shirouzu T."/>
            <person name="Yoshinaga Y."/>
            <person name="Martin F.M."/>
            <person name="Grigoriev I.V."/>
            <person name="Hibbett D.S."/>
        </authorList>
    </citation>
    <scope>NUCLEOTIDE SEQUENCE [LARGE SCALE GENOMIC DNA]</scope>
    <source>
        <strain evidence="2 3">TUFC12733</strain>
    </source>
</reference>
<accession>A0A167GM71</accession>
<evidence type="ECO:0000256" key="1">
    <source>
        <dbReference type="SAM" id="Phobius"/>
    </source>
</evidence>
<gene>
    <name evidence="2" type="ORF">CALVIDRAFT_568855</name>
</gene>
<dbReference type="PANTHER" id="PTHR39218">
    <property type="entry name" value="OXIDOREDUCTASE 14 KDA SUBUNIT, PUTATIVE (AFU_ORTHOLOGUE AFUA_1G12110)-RELATED"/>
    <property type="match status" value="1"/>
</dbReference>
<keyword evidence="1" id="KW-0472">Membrane</keyword>
<dbReference type="Proteomes" id="UP000076738">
    <property type="component" value="Unassembled WGS sequence"/>
</dbReference>
<dbReference type="EMBL" id="KV417336">
    <property type="protein sequence ID" value="KZO90704.1"/>
    <property type="molecule type" value="Genomic_DNA"/>
</dbReference>
<proteinExistence type="predicted"/>
<feature type="transmembrane region" description="Helical" evidence="1">
    <location>
        <begin position="36"/>
        <end position="54"/>
    </location>
</feature>
<organism evidence="2 3">
    <name type="scientific">Calocera viscosa (strain TUFC12733)</name>
    <dbReference type="NCBI Taxonomy" id="1330018"/>
    <lineage>
        <taxon>Eukaryota</taxon>
        <taxon>Fungi</taxon>
        <taxon>Dikarya</taxon>
        <taxon>Basidiomycota</taxon>
        <taxon>Agaricomycotina</taxon>
        <taxon>Dacrymycetes</taxon>
        <taxon>Dacrymycetales</taxon>
        <taxon>Dacrymycetaceae</taxon>
        <taxon>Calocera</taxon>
    </lineage>
</organism>
<dbReference type="PANTHER" id="PTHR39218:SF1">
    <property type="entry name" value="OXIDOREDUCTASE 14 KDA SUBUNIT, PUTATIVE (AFU_ORTHOLOGUE AFUA_1G12110)-RELATED"/>
    <property type="match status" value="1"/>
</dbReference>
<name>A0A167GM71_CALVF</name>
<dbReference type="OrthoDB" id="2141050at2759"/>
<keyword evidence="3" id="KW-1185">Reference proteome</keyword>
<keyword evidence="1" id="KW-0812">Transmembrane</keyword>
<protein>
    <submittedName>
        <fullName evidence="2">Uncharacterized protein</fullName>
    </submittedName>
</protein>
<evidence type="ECO:0000313" key="3">
    <source>
        <dbReference type="Proteomes" id="UP000076738"/>
    </source>
</evidence>
<dbReference type="AlphaFoldDB" id="A0A167GM71"/>
<evidence type="ECO:0000313" key="2">
    <source>
        <dbReference type="EMBL" id="KZO90704.1"/>
    </source>
</evidence>
<keyword evidence="1" id="KW-1133">Transmembrane helix</keyword>
<sequence length="128" mass="14621">MGIIFNNVVGFSLFGLGVRLWQLGLVHRPLFKPNELWTHASYMVGFGALGYGVVNLEERVSYRLQELRILRREARAKRAEREAAVFARVGLPEDRKEALAIWQKELENPALLTERAQGMLKKEKDAEA</sequence>